<sequence length="461" mass="49502">MDLLKSPTNKVLRSMSLPVGFGMLSTILFQVVDTYFVGTLGAESLTALGFASTVYFLLVGLFIGLSVAVSIILGKAFGEGNPIEIKQISTLSVIISFVVGLVFTAIGISSIDSVFSLLGANAALIADIKAYMVPLYLGMPLLSVGIVAGSILRTKGMASKPEIVFGIAGVINLILNYVLIFGKFGFPQMGIQGVAIGTVVSWVFIFICMAIFLFQERLLSISSEDFSAYKTILQSLFQLGLPSVLTQLISPFTLMLVTFLLGKVSADTVASFGVASRIETLLLIGIMAVCTASTPFIAQNFGAKLVQRIEEAIVFGGKASFYLGAMAAIVLYLFIKPVAGIFSEDEQIIATTANYFYIVSLSYIFHGLYLVTIAIFNGLQLPQKALRIMLVKTFGLTLPLTIAGYFFGAQGIFIALGLSNLLGGLYAAYEMRKELKRVGSSLKNRNPVTDMMSDFKLAKTN</sequence>
<proteinExistence type="predicted"/>
<keyword evidence="5 10" id="KW-0812">Transmembrane</keyword>
<dbReference type="OrthoDB" id="9776324at2"/>
<dbReference type="PANTHER" id="PTHR43298">
    <property type="entry name" value="MULTIDRUG RESISTANCE PROTEIN NORM-RELATED"/>
    <property type="match status" value="1"/>
</dbReference>
<keyword evidence="7" id="KW-0406">Ion transport</keyword>
<dbReference type="GO" id="GO:0005886">
    <property type="term" value="C:plasma membrane"/>
    <property type="evidence" value="ECO:0007669"/>
    <property type="project" value="UniProtKB-SubCell"/>
</dbReference>
<evidence type="ECO:0000256" key="1">
    <source>
        <dbReference type="ARBA" id="ARBA00004651"/>
    </source>
</evidence>
<evidence type="ECO:0000256" key="10">
    <source>
        <dbReference type="SAM" id="Phobius"/>
    </source>
</evidence>
<dbReference type="RefSeq" id="WP_109615817.1">
    <property type="nucleotide sequence ID" value="NZ_QGDO01000001.1"/>
</dbReference>
<dbReference type="NCBIfam" id="TIGR00797">
    <property type="entry name" value="matE"/>
    <property type="match status" value="1"/>
</dbReference>
<keyword evidence="12" id="KW-1185">Reference proteome</keyword>
<evidence type="ECO:0000256" key="5">
    <source>
        <dbReference type="ARBA" id="ARBA00022692"/>
    </source>
</evidence>
<keyword evidence="4" id="KW-1003">Cell membrane</keyword>
<dbReference type="EMBL" id="QGDO01000001">
    <property type="protein sequence ID" value="PWJ44316.1"/>
    <property type="molecule type" value="Genomic_DNA"/>
</dbReference>
<dbReference type="Pfam" id="PF01554">
    <property type="entry name" value="MatE"/>
    <property type="match status" value="2"/>
</dbReference>
<evidence type="ECO:0000256" key="8">
    <source>
        <dbReference type="ARBA" id="ARBA00023136"/>
    </source>
</evidence>
<reference evidence="11 12" key="1">
    <citation type="submission" date="2018-03" db="EMBL/GenBank/DDBJ databases">
        <title>Genomic Encyclopedia of Archaeal and Bacterial Type Strains, Phase II (KMG-II): from individual species to whole genera.</title>
        <authorList>
            <person name="Goeker M."/>
        </authorList>
    </citation>
    <scope>NUCLEOTIDE SEQUENCE [LARGE SCALE GENOMIC DNA]</scope>
    <source>
        <strain evidence="11 12">DSM 28229</strain>
    </source>
</reference>
<dbReference type="GO" id="GO:0042910">
    <property type="term" value="F:xenobiotic transmembrane transporter activity"/>
    <property type="evidence" value="ECO:0007669"/>
    <property type="project" value="InterPro"/>
</dbReference>
<evidence type="ECO:0000313" key="12">
    <source>
        <dbReference type="Proteomes" id="UP000245535"/>
    </source>
</evidence>
<gene>
    <name evidence="11" type="ORF">BC781_101666</name>
</gene>
<dbReference type="AlphaFoldDB" id="A0A315ZFF1"/>
<feature type="transmembrane region" description="Helical" evidence="10">
    <location>
        <begin position="313"/>
        <end position="335"/>
    </location>
</feature>
<accession>A0A315ZFF1</accession>
<name>A0A315ZFF1_SEDFL</name>
<organism evidence="11 12">
    <name type="scientific">Sediminitomix flava</name>
    <dbReference type="NCBI Taxonomy" id="379075"/>
    <lineage>
        <taxon>Bacteria</taxon>
        <taxon>Pseudomonadati</taxon>
        <taxon>Bacteroidota</taxon>
        <taxon>Cytophagia</taxon>
        <taxon>Cytophagales</taxon>
        <taxon>Flammeovirgaceae</taxon>
        <taxon>Sediminitomix</taxon>
    </lineage>
</organism>
<evidence type="ECO:0000256" key="6">
    <source>
        <dbReference type="ARBA" id="ARBA00022989"/>
    </source>
</evidence>
<feature type="transmembrane region" description="Helical" evidence="10">
    <location>
        <begin position="52"/>
        <end position="76"/>
    </location>
</feature>
<evidence type="ECO:0000313" key="11">
    <source>
        <dbReference type="EMBL" id="PWJ44316.1"/>
    </source>
</evidence>
<keyword evidence="3" id="KW-0050">Antiport</keyword>
<dbReference type="InterPro" id="IPR050222">
    <property type="entry name" value="MATE_MdtK"/>
</dbReference>
<protein>
    <recommendedName>
        <fullName evidence="9">Multidrug-efflux transporter</fullName>
    </recommendedName>
</protein>
<evidence type="ECO:0000256" key="7">
    <source>
        <dbReference type="ARBA" id="ARBA00023065"/>
    </source>
</evidence>
<evidence type="ECO:0000256" key="4">
    <source>
        <dbReference type="ARBA" id="ARBA00022475"/>
    </source>
</evidence>
<dbReference type="PANTHER" id="PTHR43298:SF2">
    <property type="entry name" value="FMN_FAD EXPORTER YEEO-RELATED"/>
    <property type="match status" value="1"/>
</dbReference>
<feature type="transmembrane region" description="Helical" evidence="10">
    <location>
        <begin position="388"/>
        <end position="406"/>
    </location>
</feature>
<evidence type="ECO:0000256" key="9">
    <source>
        <dbReference type="ARBA" id="ARBA00031636"/>
    </source>
</evidence>
<dbReference type="InterPro" id="IPR048279">
    <property type="entry name" value="MdtK-like"/>
</dbReference>
<feature type="transmembrane region" description="Helical" evidence="10">
    <location>
        <begin position="355"/>
        <end position="376"/>
    </location>
</feature>
<feature type="transmembrane region" description="Helical" evidence="10">
    <location>
        <begin position="131"/>
        <end position="151"/>
    </location>
</feature>
<keyword evidence="6 10" id="KW-1133">Transmembrane helix</keyword>
<keyword evidence="8 10" id="KW-0472">Membrane</keyword>
<feature type="transmembrane region" description="Helical" evidence="10">
    <location>
        <begin position="412"/>
        <end position="429"/>
    </location>
</feature>
<comment type="subcellular location">
    <subcellularLocation>
        <location evidence="1">Cell membrane</location>
        <topology evidence="1">Multi-pass membrane protein</topology>
    </subcellularLocation>
</comment>
<feature type="transmembrane region" description="Helical" evidence="10">
    <location>
        <begin position="281"/>
        <end position="301"/>
    </location>
</feature>
<evidence type="ECO:0000256" key="2">
    <source>
        <dbReference type="ARBA" id="ARBA00022448"/>
    </source>
</evidence>
<dbReference type="InterPro" id="IPR002528">
    <property type="entry name" value="MATE_fam"/>
</dbReference>
<feature type="transmembrane region" description="Helical" evidence="10">
    <location>
        <begin position="12"/>
        <end position="32"/>
    </location>
</feature>
<feature type="transmembrane region" description="Helical" evidence="10">
    <location>
        <begin position="235"/>
        <end position="261"/>
    </location>
</feature>
<dbReference type="GO" id="GO:0006811">
    <property type="term" value="P:monoatomic ion transport"/>
    <property type="evidence" value="ECO:0007669"/>
    <property type="project" value="UniProtKB-KW"/>
</dbReference>
<dbReference type="GO" id="GO:0015297">
    <property type="term" value="F:antiporter activity"/>
    <property type="evidence" value="ECO:0007669"/>
    <property type="project" value="UniProtKB-KW"/>
</dbReference>
<dbReference type="PIRSF" id="PIRSF006603">
    <property type="entry name" value="DinF"/>
    <property type="match status" value="1"/>
</dbReference>
<keyword evidence="2" id="KW-0813">Transport</keyword>
<dbReference type="Proteomes" id="UP000245535">
    <property type="component" value="Unassembled WGS sequence"/>
</dbReference>
<feature type="transmembrane region" description="Helical" evidence="10">
    <location>
        <begin position="163"/>
        <end position="182"/>
    </location>
</feature>
<feature type="transmembrane region" description="Helical" evidence="10">
    <location>
        <begin position="194"/>
        <end position="214"/>
    </location>
</feature>
<evidence type="ECO:0000256" key="3">
    <source>
        <dbReference type="ARBA" id="ARBA00022449"/>
    </source>
</evidence>
<feature type="transmembrane region" description="Helical" evidence="10">
    <location>
        <begin position="88"/>
        <end position="111"/>
    </location>
</feature>
<comment type="caution">
    <text evidence="11">The sequence shown here is derived from an EMBL/GenBank/DDBJ whole genome shotgun (WGS) entry which is preliminary data.</text>
</comment>